<dbReference type="EMBL" id="WIXI01000050">
    <property type="protein sequence ID" value="MQY49059.1"/>
    <property type="molecule type" value="Genomic_DNA"/>
</dbReference>
<name>A0A6A8AE61_9HYPH</name>
<sequence length="104" mass="12026">MTKHSALYDVCTVFVITGMGFAAMMLSGCVSAEEQRHANLYEDAGTCTDFGARYGSRSHTDCMMRQQERRDNEQLLNMERARISSETARNNLEMLRLMRERRQH</sequence>
<protein>
    <recommendedName>
        <fullName evidence="4">Lipoprotein</fullName>
    </recommendedName>
</protein>
<organism evidence="2 3">
    <name type="scientific">Endobacterium cereale</name>
    <dbReference type="NCBI Taxonomy" id="2663029"/>
    <lineage>
        <taxon>Bacteria</taxon>
        <taxon>Pseudomonadati</taxon>
        <taxon>Pseudomonadota</taxon>
        <taxon>Alphaproteobacteria</taxon>
        <taxon>Hyphomicrobiales</taxon>
        <taxon>Rhizobiaceae</taxon>
        <taxon>Endobacterium</taxon>
    </lineage>
</organism>
<comment type="caution">
    <text evidence="2">The sequence shown here is derived from an EMBL/GenBank/DDBJ whole genome shotgun (WGS) entry which is preliminary data.</text>
</comment>
<dbReference type="PROSITE" id="PS51257">
    <property type="entry name" value="PROKAR_LIPOPROTEIN"/>
    <property type="match status" value="1"/>
</dbReference>
<reference evidence="2 3" key="1">
    <citation type="submission" date="2019-11" db="EMBL/GenBank/DDBJ databases">
        <title>Genome analysis of Rhizobacterium cereale a novel genus and species isolated from maize roots in North Spain.</title>
        <authorList>
            <person name="Menendez E."/>
            <person name="Flores-Felix J.D."/>
            <person name="Ramirez-Bahena M.-H."/>
            <person name="Igual J.M."/>
            <person name="Garcia-Fraile P."/>
            <person name="Peix A."/>
            <person name="Velazquez E."/>
        </authorList>
    </citation>
    <scope>NUCLEOTIDE SEQUENCE [LARGE SCALE GENOMIC DNA]</scope>
    <source>
        <strain evidence="2 3">RZME27</strain>
    </source>
</reference>
<gene>
    <name evidence="2" type="ORF">GAO09_23780</name>
</gene>
<dbReference type="AlphaFoldDB" id="A0A6A8AE61"/>
<keyword evidence="1" id="KW-1133">Transmembrane helix</keyword>
<evidence type="ECO:0008006" key="4">
    <source>
        <dbReference type="Google" id="ProtNLM"/>
    </source>
</evidence>
<accession>A0A6A8AE61</accession>
<dbReference type="RefSeq" id="WP_153358438.1">
    <property type="nucleotide sequence ID" value="NZ_JAYKOO010000008.1"/>
</dbReference>
<keyword evidence="3" id="KW-1185">Reference proteome</keyword>
<evidence type="ECO:0000313" key="3">
    <source>
        <dbReference type="Proteomes" id="UP000435138"/>
    </source>
</evidence>
<dbReference type="Proteomes" id="UP000435138">
    <property type="component" value="Unassembled WGS sequence"/>
</dbReference>
<evidence type="ECO:0000313" key="2">
    <source>
        <dbReference type="EMBL" id="MQY49059.1"/>
    </source>
</evidence>
<keyword evidence="1" id="KW-0472">Membrane</keyword>
<proteinExistence type="predicted"/>
<feature type="transmembrane region" description="Helical" evidence="1">
    <location>
        <begin position="6"/>
        <end position="26"/>
    </location>
</feature>
<keyword evidence="1" id="KW-0812">Transmembrane</keyword>
<evidence type="ECO:0000256" key="1">
    <source>
        <dbReference type="SAM" id="Phobius"/>
    </source>
</evidence>